<evidence type="ECO:0000259" key="4">
    <source>
        <dbReference type="PROSITE" id="PS51916"/>
    </source>
</evidence>
<dbReference type="GO" id="GO:0005634">
    <property type="term" value="C:nucleus"/>
    <property type="evidence" value="ECO:0007669"/>
    <property type="project" value="UniProtKB-SubCell"/>
</dbReference>
<dbReference type="Pfam" id="PF25793">
    <property type="entry name" value="WHD_2nd_NFRKB"/>
    <property type="match status" value="1"/>
</dbReference>
<organism evidence="5 6">
    <name type="scientific">Penstemon smallii</name>
    <dbReference type="NCBI Taxonomy" id="265156"/>
    <lineage>
        <taxon>Eukaryota</taxon>
        <taxon>Viridiplantae</taxon>
        <taxon>Streptophyta</taxon>
        <taxon>Embryophyta</taxon>
        <taxon>Tracheophyta</taxon>
        <taxon>Spermatophyta</taxon>
        <taxon>Magnoliopsida</taxon>
        <taxon>eudicotyledons</taxon>
        <taxon>Gunneridae</taxon>
        <taxon>Pentapetalae</taxon>
        <taxon>asterids</taxon>
        <taxon>lamiids</taxon>
        <taxon>Lamiales</taxon>
        <taxon>Plantaginaceae</taxon>
        <taxon>Cheloneae</taxon>
        <taxon>Penstemon</taxon>
    </lineage>
</organism>
<comment type="subcellular location">
    <subcellularLocation>
        <location evidence="1">Nucleus</location>
    </subcellularLocation>
</comment>
<dbReference type="EMBL" id="JBJXBP010000001">
    <property type="protein sequence ID" value="KAL3849697.1"/>
    <property type="molecule type" value="Genomic_DNA"/>
</dbReference>
<feature type="region of interest" description="Disordered" evidence="3">
    <location>
        <begin position="30"/>
        <end position="62"/>
    </location>
</feature>
<dbReference type="InterPro" id="IPR044867">
    <property type="entry name" value="DEUBAD_dom"/>
</dbReference>
<evidence type="ECO:0000256" key="2">
    <source>
        <dbReference type="ARBA" id="ARBA00023242"/>
    </source>
</evidence>
<feature type="region of interest" description="Disordered" evidence="3">
    <location>
        <begin position="904"/>
        <end position="934"/>
    </location>
</feature>
<dbReference type="InterPro" id="IPR057748">
    <property type="entry name" value="NFRKB_WH_2"/>
</dbReference>
<name>A0ABD3UN14_9LAMI</name>
<feature type="compositionally biased region" description="Acidic residues" evidence="3">
    <location>
        <begin position="44"/>
        <end position="58"/>
    </location>
</feature>
<feature type="compositionally biased region" description="Basic and acidic residues" evidence="3">
    <location>
        <begin position="1267"/>
        <end position="1277"/>
    </location>
</feature>
<protein>
    <recommendedName>
        <fullName evidence="4">DEUBAD domain-containing protein</fullName>
    </recommendedName>
</protein>
<dbReference type="PROSITE" id="PS51916">
    <property type="entry name" value="DEUBAD"/>
    <property type="match status" value="1"/>
</dbReference>
<keyword evidence="6" id="KW-1185">Reference proteome</keyword>
<evidence type="ECO:0000256" key="1">
    <source>
        <dbReference type="ARBA" id="ARBA00004123"/>
    </source>
</evidence>
<evidence type="ECO:0000313" key="6">
    <source>
        <dbReference type="Proteomes" id="UP001634393"/>
    </source>
</evidence>
<feature type="compositionally biased region" description="Basic and acidic residues" evidence="3">
    <location>
        <begin position="1305"/>
        <end position="1323"/>
    </location>
</feature>
<evidence type="ECO:0000256" key="3">
    <source>
        <dbReference type="SAM" id="MobiDB-lite"/>
    </source>
</evidence>
<feature type="region of interest" description="Disordered" evidence="3">
    <location>
        <begin position="1304"/>
        <end position="1349"/>
    </location>
</feature>
<reference evidence="5 6" key="1">
    <citation type="submission" date="2024-12" db="EMBL/GenBank/DDBJ databases">
        <title>The unique morphological basis and parallel evolutionary history of personate flowers in Penstemon.</title>
        <authorList>
            <person name="Depatie T.H."/>
            <person name="Wessinger C.A."/>
        </authorList>
    </citation>
    <scope>NUCLEOTIDE SEQUENCE [LARGE SCALE GENOMIC DNA]</scope>
    <source>
        <strain evidence="5">WTNN_2</strain>
        <tissue evidence="5">Leaf</tissue>
    </source>
</reference>
<accession>A0ABD3UN14</accession>
<keyword evidence="2" id="KW-0539">Nucleus</keyword>
<dbReference type="PANTHER" id="PTHR13052:SF0">
    <property type="entry name" value="DNA-BINDING PROTEIN-LIKE"/>
    <property type="match status" value="1"/>
</dbReference>
<sequence length="1349" mass="151975">MAIVKNCFKVALFNPEYYLPHCRDTVMSSDDDDFQRRNSVSAVESDDEDDEDDDELGDCDSGAGSDDFDLLELGESGEEFCQVGDQTCSIPHELYDLPGFKDVLCMEVWNEVLTEEDRFGLAKYLPDMDQENFVRTLKEIFSGDNLHFGNPVEKLFDMLKAGLCEPRVALYRQGLNFLHRRQHYHNLCKHQNAMVTNVCQIRDAWMNCKGYSIEEKLRVLNIMKSQKSLMNENMEDFGSESSDKEESGDGLWGKKVKDQNLGQKYSGYGNASDIPSRGWKVNMDSAKHRRQNPIGNSKFAGSKTTPMEVVVDRFPSTHPGVGMKSGHYNLGLPLSRYNNPVGHDSVVAIRMNEQIKVNDGDEEETMYEVAVDKDKHYLRVGTQDKPGASKFGKKHESFRGVDDLDSFTRIPILGRNDLHALGRNKTLNQLSDIKVLTARPSHVKNKYDGMEKVKYADNLQQFTPVKNMKVGKGQKSNLSLKGSQIEFLHGSDISMLGKPHDALFPADLSYKPSDLNAKNKKWKMGREAVDLNTNDKLSHAEHRKKTSQDKFWETSLQNGRREGVGNRGNRIFGRSEDTESDSSEQMDDDEDDNPLMRSKWAYPGGVPDLKYGPDTNKTKLSKKVKKDSYRTLDGSSHSSKIMEGNSESLEMMKADEKGKMHVVGYSNNFPSADLDKIYFSGPGIVIGHEGHKEINLLGRNCHVEGNHGENFHLASRKSRQTIERRLKGDDRCDFSSPQPHYLHDYNCEDELFRTQSPCADNGVPSKLVKKGQMGEQATPERSGVPLIGCNALSKKRKIKEHPTYMDMQDDNDYIHADALLQLDDMSTLRKRGKNKVEDAPDAIVNGITEPTIMEHETEDVEAETKPQKKSFPLITPTVHTSFSFSIIHLLSAVRVAMITLLPDDSSEAGKPLDMNDSGQGVKEENQENQQQDTNVVNSKLSMDVNTSMLSDQANVPSLTVQDLVNRVRSNPGDPCILETQEPLQDLVRGVLKIFSSRTAPLGAKGWKPLVVYEKSTKGWSWIGPVSHNDCELVEEVTSPDAWGLPHKMLVKLVDSFANWLKNSQDTLQQIGSLPAAPLTLMQINLDEKERFKDLRAQKSLSTINQSSEEVRTYFRKEEVLRYLIPDRAFSYTAVDGKKTIVAPLRRCGGKPTSKARDHFMLKRDRPPHVTILCLVRDAAARLPGSIGTRADVCTLIRDSQYIVEDVSDAQVNQVVSGALDRLHYERDPCVQFDGERKLWVYLHREREEEDFEDDGTSSTKKWRRPKKEATEPSDHGDVTVAYTGPAEQPAFDLVSDLNVESSCADNDKKIEPDYHNSDHHVENNAETSHGSDQSMHHSNTPVIWNSLLE</sequence>
<feature type="compositionally biased region" description="Acidic residues" evidence="3">
    <location>
        <begin position="578"/>
        <end position="593"/>
    </location>
</feature>
<evidence type="ECO:0000313" key="5">
    <source>
        <dbReference type="EMBL" id="KAL3849697.1"/>
    </source>
</evidence>
<feature type="domain" description="DEUBAD" evidence="4">
    <location>
        <begin position="91"/>
        <end position="204"/>
    </location>
</feature>
<dbReference type="InterPro" id="IPR024867">
    <property type="entry name" value="NFRKB"/>
</dbReference>
<feature type="region of interest" description="Disordered" evidence="3">
    <location>
        <begin position="533"/>
        <end position="641"/>
    </location>
</feature>
<feature type="region of interest" description="Disordered" evidence="3">
    <location>
        <begin position="235"/>
        <end position="255"/>
    </location>
</feature>
<feature type="region of interest" description="Disordered" evidence="3">
    <location>
        <begin position="1249"/>
        <end position="1281"/>
    </location>
</feature>
<feature type="compositionally biased region" description="Basic and acidic residues" evidence="3">
    <location>
        <begin position="536"/>
        <end position="552"/>
    </location>
</feature>
<feature type="compositionally biased region" description="Polar residues" evidence="3">
    <location>
        <begin position="1324"/>
        <end position="1349"/>
    </location>
</feature>
<comment type="caution">
    <text evidence="5">The sequence shown here is derived from an EMBL/GenBank/DDBJ whole genome shotgun (WGS) entry which is preliminary data.</text>
</comment>
<proteinExistence type="predicted"/>
<dbReference type="CDD" id="cd21865">
    <property type="entry name" value="DEUBAD_NFRKB"/>
    <property type="match status" value="1"/>
</dbReference>
<gene>
    <name evidence="5" type="ORF">ACJIZ3_011579</name>
</gene>
<dbReference type="Proteomes" id="UP001634393">
    <property type="component" value="Unassembled WGS sequence"/>
</dbReference>
<dbReference type="PANTHER" id="PTHR13052">
    <property type="entry name" value="NFRKB-RELATED"/>
    <property type="match status" value="1"/>
</dbReference>